<name>A0ABR3ADW1_9AGAR</name>
<evidence type="ECO:0000313" key="1">
    <source>
        <dbReference type="EMBL" id="KAL0071768.1"/>
    </source>
</evidence>
<keyword evidence="2" id="KW-1185">Reference proteome</keyword>
<accession>A0ABR3ADW1</accession>
<dbReference type="Proteomes" id="UP001437256">
    <property type="component" value="Unassembled WGS sequence"/>
</dbReference>
<dbReference type="EMBL" id="JBBXMP010000002">
    <property type="protein sequence ID" value="KAL0071768.1"/>
    <property type="molecule type" value="Genomic_DNA"/>
</dbReference>
<proteinExistence type="predicted"/>
<sequence length="301" mass="33784">MWEMTPVILHLNRENLGLSMSMLEEFSYAPVDKFRRLEIKSLDPSKEHNPPDRFWRSNDENVLVPVPPEPEDTEEIVVARTKLPEILRKALSALKGLRSVKWSVASKDPDSTRLPVFESLGSLPHLTDVQLITEVDATLLPLHCLTNGSLQSLAIEQKSDPPSNHSKFISSLVGHLKLELSVYGSEALPFQDLFQNIRPDTVQLRSLMLCGWSIQVTPKVQSHLQTVQSIELPWYGDVDPSPLWKSLADSGFNTPLSRVSCSQVSNELLDLLESQSIKSQSIKGLRALAIEYADADDRRKV</sequence>
<gene>
    <name evidence="1" type="ORF">AAF712_000690</name>
</gene>
<protein>
    <submittedName>
        <fullName evidence="1">Uncharacterized protein</fullName>
    </submittedName>
</protein>
<evidence type="ECO:0000313" key="2">
    <source>
        <dbReference type="Proteomes" id="UP001437256"/>
    </source>
</evidence>
<comment type="caution">
    <text evidence="1">The sequence shown here is derived from an EMBL/GenBank/DDBJ whole genome shotgun (WGS) entry which is preliminary data.</text>
</comment>
<reference evidence="1 2" key="1">
    <citation type="submission" date="2024-05" db="EMBL/GenBank/DDBJ databases">
        <title>A draft genome resource for the thread blight pathogen Marasmius tenuissimus strain MS-2.</title>
        <authorList>
            <person name="Yulfo-Soto G.E."/>
            <person name="Baruah I.K."/>
            <person name="Amoako-Attah I."/>
            <person name="Bukari Y."/>
            <person name="Meinhardt L.W."/>
            <person name="Bailey B.A."/>
            <person name="Cohen S.P."/>
        </authorList>
    </citation>
    <scope>NUCLEOTIDE SEQUENCE [LARGE SCALE GENOMIC DNA]</scope>
    <source>
        <strain evidence="1 2">MS-2</strain>
    </source>
</reference>
<organism evidence="1 2">
    <name type="scientific">Marasmius tenuissimus</name>
    <dbReference type="NCBI Taxonomy" id="585030"/>
    <lineage>
        <taxon>Eukaryota</taxon>
        <taxon>Fungi</taxon>
        <taxon>Dikarya</taxon>
        <taxon>Basidiomycota</taxon>
        <taxon>Agaricomycotina</taxon>
        <taxon>Agaricomycetes</taxon>
        <taxon>Agaricomycetidae</taxon>
        <taxon>Agaricales</taxon>
        <taxon>Marasmiineae</taxon>
        <taxon>Marasmiaceae</taxon>
        <taxon>Marasmius</taxon>
    </lineage>
</organism>